<dbReference type="AlphaFoldDB" id="U4KSG1"/>
<evidence type="ECO:0000256" key="3">
    <source>
        <dbReference type="ARBA" id="ARBA00022679"/>
    </source>
</evidence>
<evidence type="ECO:0000256" key="5">
    <source>
        <dbReference type="RuleBase" id="RU363094"/>
    </source>
</evidence>
<protein>
    <recommendedName>
        <fullName evidence="5">[Ribosomal protein bS18]-alanine N-acetyltransferase</fullName>
        <ecNumber evidence="5">2.3.1.266</ecNumber>
    </recommendedName>
</protein>
<dbReference type="SUPFAM" id="SSF55729">
    <property type="entry name" value="Acyl-CoA N-acyltransferases (Nat)"/>
    <property type="match status" value="1"/>
</dbReference>
<dbReference type="GO" id="GO:0008999">
    <property type="term" value="F:protein-N-terminal-alanine acetyltransferase activity"/>
    <property type="evidence" value="ECO:0007669"/>
    <property type="project" value="UniProtKB-EC"/>
</dbReference>
<name>U4KSG1_9MOLU</name>
<evidence type="ECO:0000256" key="4">
    <source>
        <dbReference type="ARBA" id="ARBA00023315"/>
    </source>
</evidence>
<dbReference type="HOGENOM" id="CLU_013985_23_0_14"/>
<dbReference type="NCBIfam" id="TIGR01575">
    <property type="entry name" value="rimI"/>
    <property type="match status" value="1"/>
</dbReference>
<proteinExistence type="inferred from homology"/>
<comment type="similarity">
    <text evidence="1 5">Belongs to the acetyltransferase family. RimI subfamily.</text>
</comment>
<dbReference type="EMBL" id="FO681348">
    <property type="protein sequence ID" value="CCV66623.1"/>
    <property type="molecule type" value="Genomic_DNA"/>
</dbReference>
<feature type="domain" description="N-acetyltransferase" evidence="6">
    <location>
        <begin position="1"/>
        <end position="142"/>
    </location>
</feature>
<dbReference type="PANTHER" id="PTHR43420">
    <property type="entry name" value="ACETYLTRANSFERASE"/>
    <property type="match status" value="1"/>
</dbReference>
<evidence type="ECO:0000313" key="8">
    <source>
        <dbReference type="Proteomes" id="UP000032737"/>
    </source>
</evidence>
<dbReference type="InterPro" id="IPR016181">
    <property type="entry name" value="Acyl_CoA_acyltransferase"/>
</dbReference>
<keyword evidence="2 5" id="KW-0963">Cytoplasm</keyword>
<comment type="subcellular location">
    <subcellularLocation>
        <location evidence="5">Cytoplasm</location>
    </subcellularLocation>
</comment>
<dbReference type="GO" id="GO:0005737">
    <property type="term" value="C:cytoplasm"/>
    <property type="evidence" value="ECO:0007669"/>
    <property type="project" value="UniProtKB-SubCell"/>
</dbReference>
<evidence type="ECO:0000313" key="7">
    <source>
        <dbReference type="EMBL" id="CCV66623.1"/>
    </source>
</evidence>
<dbReference type="InterPro" id="IPR050680">
    <property type="entry name" value="YpeA/RimI_acetyltransf"/>
</dbReference>
<evidence type="ECO:0000256" key="2">
    <source>
        <dbReference type="ARBA" id="ARBA00022490"/>
    </source>
</evidence>
<dbReference type="PROSITE" id="PS51186">
    <property type="entry name" value="GNAT"/>
    <property type="match status" value="1"/>
</dbReference>
<accession>U4KSG1</accession>
<dbReference type="InterPro" id="IPR006464">
    <property type="entry name" value="AcTrfase_RimI/Ard1"/>
</dbReference>
<gene>
    <name evidence="7" type="primary">rimI</name>
    <name evidence="7" type="ORF">BN85316020</name>
</gene>
<keyword evidence="3 7" id="KW-0808">Transferase</keyword>
<comment type="catalytic activity">
    <reaction evidence="5">
        <text>N-terminal L-alanyl-[ribosomal protein bS18] + acetyl-CoA = N-terminal N(alpha)-acetyl-L-alanyl-[ribosomal protein bS18] + CoA + H(+)</text>
        <dbReference type="Rhea" id="RHEA:43756"/>
        <dbReference type="Rhea" id="RHEA-COMP:10676"/>
        <dbReference type="Rhea" id="RHEA-COMP:10677"/>
        <dbReference type="ChEBI" id="CHEBI:15378"/>
        <dbReference type="ChEBI" id="CHEBI:57287"/>
        <dbReference type="ChEBI" id="CHEBI:57288"/>
        <dbReference type="ChEBI" id="CHEBI:64718"/>
        <dbReference type="ChEBI" id="CHEBI:83683"/>
        <dbReference type="EC" id="2.3.1.266"/>
    </reaction>
</comment>
<comment type="function">
    <text evidence="5">Acetylates the N-terminal alanine of ribosomal protein bS18.</text>
</comment>
<dbReference type="EC" id="2.3.1.266" evidence="5"/>
<dbReference type="OrthoDB" id="9796919at2"/>
<dbReference type="RefSeq" id="WP_030005475.1">
    <property type="nucleotide sequence ID" value="NC_022549.1"/>
</dbReference>
<dbReference type="Pfam" id="PF00583">
    <property type="entry name" value="Acetyltransf_1"/>
    <property type="match status" value="1"/>
</dbReference>
<keyword evidence="4 7" id="KW-0012">Acyltransferase</keyword>
<dbReference type="InterPro" id="IPR000182">
    <property type="entry name" value="GNAT_dom"/>
</dbReference>
<evidence type="ECO:0000256" key="1">
    <source>
        <dbReference type="ARBA" id="ARBA00005395"/>
    </source>
</evidence>
<dbReference type="STRING" id="61635.BN85316020"/>
<evidence type="ECO:0000259" key="6">
    <source>
        <dbReference type="PROSITE" id="PS51186"/>
    </source>
</evidence>
<organism evidence="7 8">
    <name type="scientific">Acholeplasma brassicae</name>
    <dbReference type="NCBI Taxonomy" id="61635"/>
    <lineage>
        <taxon>Bacteria</taxon>
        <taxon>Bacillati</taxon>
        <taxon>Mycoplasmatota</taxon>
        <taxon>Mollicutes</taxon>
        <taxon>Acholeplasmatales</taxon>
        <taxon>Acholeplasmataceae</taxon>
        <taxon>Acholeplasma</taxon>
    </lineage>
</organism>
<dbReference type="PANTHER" id="PTHR43420:SF44">
    <property type="entry name" value="ACETYLTRANSFERASE YPEA"/>
    <property type="match status" value="1"/>
</dbReference>
<dbReference type="Proteomes" id="UP000032737">
    <property type="component" value="Chromosome"/>
</dbReference>
<dbReference type="Gene3D" id="3.40.630.30">
    <property type="match status" value="1"/>
</dbReference>
<dbReference type="CDD" id="cd04301">
    <property type="entry name" value="NAT_SF"/>
    <property type="match status" value="1"/>
</dbReference>
<sequence>MIRLMTTKDIKAVVLLEEEAFSESLGYDFIEKEIKEHPFAYYYVLEENHEIKGYIGLWINDEVGQVVNFLVKKAYQRLGFGKELLTYAMGVFKEHRVGVITLEVRESNHKAISLYESFGFHQSHKRKNYYKDEDALVLLWRD</sequence>
<reference evidence="7 8" key="1">
    <citation type="journal article" date="2013" name="J. Mol. Microbiol. Biotechnol.">
        <title>Analysis of the Complete Genomes of Acholeplasma brassicae , A. palmae and A. laidlawii and Their Comparison to the Obligate Parasites from ' Candidatus Phytoplasma'.</title>
        <authorList>
            <person name="Kube M."/>
            <person name="Siewert C."/>
            <person name="Migdoll A.M."/>
            <person name="Duduk B."/>
            <person name="Holz S."/>
            <person name="Rabus R."/>
            <person name="Seemuller E."/>
            <person name="Mitrovic J."/>
            <person name="Muller I."/>
            <person name="Buttner C."/>
            <person name="Reinhardt R."/>
        </authorList>
    </citation>
    <scope>NUCLEOTIDE SEQUENCE [LARGE SCALE GENOMIC DNA]</scope>
    <source>
        <strain evidence="8">0502</strain>
    </source>
</reference>
<dbReference type="KEGG" id="abra:BN85316020"/>
<keyword evidence="8" id="KW-1185">Reference proteome</keyword>